<evidence type="ECO:0000256" key="1">
    <source>
        <dbReference type="SAM" id="Phobius"/>
    </source>
</evidence>
<feature type="transmembrane region" description="Helical" evidence="1">
    <location>
        <begin position="599"/>
        <end position="620"/>
    </location>
</feature>
<feature type="transmembrane region" description="Helical" evidence="1">
    <location>
        <begin position="466"/>
        <end position="486"/>
    </location>
</feature>
<keyword evidence="1" id="KW-0472">Membrane</keyword>
<keyword evidence="1" id="KW-1133">Transmembrane helix</keyword>
<name>A0ABT8A2H1_9PROT</name>
<keyword evidence="3" id="KW-1185">Reference proteome</keyword>
<evidence type="ECO:0000313" key="2">
    <source>
        <dbReference type="EMBL" id="MDN3563871.1"/>
    </source>
</evidence>
<evidence type="ECO:0000313" key="3">
    <source>
        <dbReference type="Proteomes" id="UP001529369"/>
    </source>
</evidence>
<protein>
    <submittedName>
        <fullName evidence="2">Uncharacterized protein</fullName>
    </submittedName>
</protein>
<accession>A0ABT8A2H1</accession>
<comment type="caution">
    <text evidence="2">The sequence shown here is derived from an EMBL/GenBank/DDBJ whole genome shotgun (WGS) entry which is preliminary data.</text>
</comment>
<organism evidence="2 3">
    <name type="scientific">Paeniroseomonas aquatica</name>
    <dbReference type="NCBI Taxonomy" id="373043"/>
    <lineage>
        <taxon>Bacteria</taxon>
        <taxon>Pseudomonadati</taxon>
        <taxon>Pseudomonadota</taxon>
        <taxon>Alphaproteobacteria</taxon>
        <taxon>Acetobacterales</taxon>
        <taxon>Acetobacteraceae</taxon>
        <taxon>Paeniroseomonas</taxon>
    </lineage>
</organism>
<sequence>MAEVKGRCRINQLDMSGLSLAFPSLNFEGARLQGGLTIGKRQGSPGEPAPPCFIAKTDLDPERLGFMRATALRCYPGWQLVEALVTTPSPGVVALLWDGGNRTSPLFGVSNSLHLLNATRPPKLDPEAATEYLKLFCHHVWADAGAFHIIEDPGVLEVLGVDPTAYADELRLQPVREGKNWLFRALVEYSGVLFSAKFRVRASGMVDMLEDNPIQDTQGMPLHCSPRFVYDRPFRKPAATITSNAPPAGEWPVPPVFGTHWTALPEASCARVQAGLRRYDGIHMRIPISLVAARVGPLDDDGGMQWGDQVRLSMQGFVYEQLDTPDPPLGVAAQFAPPVVRNTSWKLRRDWLHLQRPPGKGWTSPDDFDSEQHAQVARLYRTAGRLNDAREIISDQMQVEGMLQARDFATRWKTWLPIATALATCCASLGISIELSLLAGILAFLLLSGGRLLLHELYRLSSGFGLRPAYAIATFQGLLLVGWGGVLCANRDMVELPAFHFLGRDYPPLTLFDLRGLEQVLFVETSLGRDVVLEDPGDPGSAPKALIPFGGRGATPIPCGDSIQPFLYAADVFIPLLDLRQEIRCSPRDGAVLWHWAKALYATLGWIVTSLTILTVTGVLRERLER</sequence>
<dbReference type="RefSeq" id="WP_290315664.1">
    <property type="nucleotide sequence ID" value="NZ_JAUFPN010000045.1"/>
</dbReference>
<gene>
    <name evidence="2" type="ORF">QWZ14_05700</name>
</gene>
<feature type="transmembrane region" description="Helical" evidence="1">
    <location>
        <begin position="435"/>
        <end position="454"/>
    </location>
</feature>
<reference evidence="3" key="1">
    <citation type="journal article" date="2019" name="Int. J. Syst. Evol. Microbiol.">
        <title>The Global Catalogue of Microorganisms (GCM) 10K type strain sequencing project: providing services to taxonomists for standard genome sequencing and annotation.</title>
        <authorList>
            <consortium name="The Broad Institute Genomics Platform"/>
            <consortium name="The Broad Institute Genome Sequencing Center for Infectious Disease"/>
            <person name="Wu L."/>
            <person name="Ma J."/>
        </authorList>
    </citation>
    <scope>NUCLEOTIDE SEQUENCE [LARGE SCALE GENOMIC DNA]</scope>
    <source>
        <strain evidence="3">CECT 7131</strain>
    </source>
</reference>
<dbReference type="Proteomes" id="UP001529369">
    <property type="component" value="Unassembled WGS sequence"/>
</dbReference>
<keyword evidence="1" id="KW-0812">Transmembrane</keyword>
<proteinExistence type="predicted"/>
<dbReference type="EMBL" id="JAUFPN010000045">
    <property type="protein sequence ID" value="MDN3563871.1"/>
    <property type="molecule type" value="Genomic_DNA"/>
</dbReference>